<evidence type="ECO:0000313" key="1">
    <source>
        <dbReference type="EMBL" id="KER25406.1"/>
    </source>
</evidence>
<name>A0A074ZDN8_OPIVI</name>
<reference evidence="1 2" key="1">
    <citation type="submission" date="2013-11" db="EMBL/GenBank/DDBJ databases">
        <title>Opisthorchis viverrini - life in the bile duct.</title>
        <authorList>
            <person name="Young N.D."/>
            <person name="Nagarajan N."/>
            <person name="Lin S.J."/>
            <person name="Korhonen P.K."/>
            <person name="Jex A.R."/>
            <person name="Hall R.S."/>
            <person name="Safavi-Hemami H."/>
            <person name="Kaewkong W."/>
            <person name="Bertrand D."/>
            <person name="Gao S."/>
            <person name="Seet Q."/>
            <person name="Wongkham S."/>
            <person name="Teh B.T."/>
            <person name="Wongkham C."/>
            <person name="Intapan P.M."/>
            <person name="Maleewong W."/>
            <person name="Yang X."/>
            <person name="Hu M."/>
            <person name="Wang Z."/>
            <person name="Hofmann A."/>
            <person name="Sternberg P.W."/>
            <person name="Tan P."/>
            <person name="Wang J."/>
            <person name="Gasser R.B."/>
        </authorList>
    </citation>
    <scope>NUCLEOTIDE SEQUENCE [LARGE SCALE GENOMIC DNA]</scope>
</reference>
<dbReference type="AlphaFoldDB" id="A0A074ZDN8"/>
<dbReference type="Proteomes" id="UP000054324">
    <property type="component" value="Unassembled WGS sequence"/>
</dbReference>
<proteinExistence type="predicted"/>
<protein>
    <submittedName>
        <fullName evidence="1">Uncharacterized protein</fullName>
    </submittedName>
</protein>
<keyword evidence="2" id="KW-1185">Reference proteome</keyword>
<accession>A0A074ZDN8</accession>
<organism evidence="1 2">
    <name type="scientific">Opisthorchis viverrini</name>
    <name type="common">Southeast Asian liver fluke</name>
    <dbReference type="NCBI Taxonomy" id="6198"/>
    <lineage>
        <taxon>Eukaryota</taxon>
        <taxon>Metazoa</taxon>
        <taxon>Spiralia</taxon>
        <taxon>Lophotrochozoa</taxon>
        <taxon>Platyhelminthes</taxon>
        <taxon>Trematoda</taxon>
        <taxon>Digenea</taxon>
        <taxon>Opisthorchiida</taxon>
        <taxon>Opisthorchiata</taxon>
        <taxon>Opisthorchiidae</taxon>
        <taxon>Opisthorchis</taxon>
    </lineage>
</organism>
<dbReference type="CTD" id="20321324"/>
<gene>
    <name evidence="1" type="ORF">T265_07145</name>
</gene>
<dbReference type="KEGG" id="ovi:T265_07145"/>
<dbReference type="RefSeq" id="XP_009170853.1">
    <property type="nucleotide sequence ID" value="XM_009172589.1"/>
</dbReference>
<dbReference type="EMBL" id="KL596778">
    <property type="protein sequence ID" value="KER25406.1"/>
    <property type="molecule type" value="Genomic_DNA"/>
</dbReference>
<evidence type="ECO:0000313" key="2">
    <source>
        <dbReference type="Proteomes" id="UP000054324"/>
    </source>
</evidence>
<sequence>MKEKVTVIEERHIDCHGCHGELIPTLLKLWRTPSLQRQTARFNTVIIFGRSDGRHANEETNGAGNGTFVRALFCQDKRECINGAFHGM</sequence>
<dbReference type="GeneID" id="20321324"/>